<feature type="transmembrane region" description="Helical" evidence="2">
    <location>
        <begin position="78"/>
        <end position="97"/>
    </location>
</feature>
<keyword evidence="2" id="KW-0812">Transmembrane</keyword>
<proteinExistence type="predicted"/>
<sequence length="384" mass="42902">MATTIAYGATRSMTLVITALLAIAMYNCLVLYFWIFFFYKRYQGKYFWIMIGATTGVLWYSVFATLIGFQVGSAKANVVMQGFGYVFMTTGVALILYSRLDLVTKGKIVTFVLWMIIITTCVINIPLAALFAAAFWTKKVATVALVFEKMGILFSCIRELIITAIFMWEAKRNLKSLLDAKGKEGKRMFYSLMTVLVVVIFLDASILVCNFANYKPIKLAYGGITNSVKVMMEFAILNRLISLIQSPTMICQQGIPEISLIDNTNANDTRRNFLNAQNRNSASHQQRNTPSPFSPGSGLPEGPDEYKQRRSSDPDSNPDTVTYRHEEFLEPSPQEQYHAMSRETTDATLAAPERSLSWDHITHSGSNGSTEAGSSSKESPLQMV</sequence>
<feature type="transmembrane region" description="Helical" evidence="2">
    <location>
        <begin position="189"/>
        <end position="208"/>
    </location>
</feature>
<dbReference type="Proteomes" id="UP000234254">
    <property type="component" value="Unassembled WGS sequence"/>
</dbReference>
<dbReference type="Pfam" id="PF24802">
    <property type="entry name" value="DUF7703"/>
    <property type="match status" value="1"/>
</dbReference>
<gene>
    <name evidence="4" type="ORF">P168DRAFT_280637</name>
</gene>
<feature type="region of interest" description="Disordered" evidence="1">
    <location>
        <begin position="278"/>
        <end position="384"/>
    </location>
</feature>
<keyword evidence="2" id="KW-1133">Transmembrane helix</keyword>
<feature type="compositionally biased region" description="Basic and acidic residues" evidence="1">
    <location>
        <begin position="304"/>
        <end position="313"/>
    </location>
</feature>
<dbReference type="VEuPathDB" id="FungiDB:P168DRAFT_280637"/>
<feature type="domain" description="DUF7703" evidence="3">
    <location>
        <begin position="11"/>
        <end position="251"/>
    </location>
</feature>
<dbReference type="AlphaFoldDB" id="A0A2I1D799"/>
<feature type="transmembrane region" description="Helical" evidence="2">
    <location>
        <begin position="149"/>
        <end position="168"/>
    </location>
</feature>
<dbReference type="PANTHER" id="PTHR37013">
    <property type="entry name" value="INTEGRAL MEMBRANE PROTEIN (AFU_ORTHOLOGUE AFUA_1G05950)-RELATED"/>
    <property type="match status" value="1"/>
</dbReference>
<protein>
    <recommendedName>
        <fullName evidence="3">DUF7703 domain-containing protein</fullName>
    </recommendedName>
</protein>
<feature type="transmembrane region" description="Helical" evidence="2">
    <location>
        <begin position="46"/>
        <end position="72"/>
    </location>
</feature>
<dbReference type="OrthoDB" id="405906at2759"/>
<keyword evidence="2" id="KW-0472">Membrane</keyword>
<dbReference type="PANTHER" id="PTHR37013:SF5">
    <property type="entry name" value="INTEGRAL MEMBRANE PROTEIN"/>
    <property type="match status" value="1"/>
</dbReference>
<feature type="compositionally biased region" description="Polar residues" evidence="1">
    <location>
        <begin position="278"/>
        <end position="291"/>
    </location>
</feature>
<evidence type="ECO:0000313" key="5">
    <source>
        <dbReference type="Proteomes" id="UP000234254"/>
    </source>
</evidence>
<dbReference type="EMBL" id="MSFM01000004">
    <property type="protein sequence ID" value="PKY05751.1"/>
    <property type="molecule type" value="Genomic_DNA"/>
</dbReference>
<evidence type="ECO:0000259" key="3">
    <source>
        <dbReference type="Pfam" id="PF24802"/>
    </source>
</evidence>
<feature type="compositionally biased region" description="Polar residues" evidence="1">
    <location>
        <begin position="363"/>
        <end position="384"/>
    </location>
</feature>
<feature type="transmembrane region" description="Helical" evidence="2">
    <location>
        <begin position="109"/>
        <end position="137"/>
    </location>
</feature>
<evidence type="ECO:0000313" key="4">
    <source>
        <dbReference type="EMBL" id="PKY05751.1"/>
    </source>
</evidence>
<organism evidence="4 5">
    <name type="scientific">Aspergillus campestris (strain IBT 28561)</name>
    <dbReference type="NCBI Taxonomy" id="1392248"/>
    <lineage>
        <taxon>Eukaryota</taxon>
        <taxon>Fungi</taxon>
        <taxon>Dikarya</taxon>
        <taxon>Ascomycota</taxon>
        <taxon>Pezizomycotina</taxon>
        <taxon>Eurotiomycetes</taxon>
        <taxon>Eurotiomycetidae</taxon>
        <taxon>Eurotiales</taxon>
        <taxon>Aspergillaceae</taxon>
        <taxon>Aspergillus</taxon>
        <taxon>Aspergillus subgen. Circumdati</taxon>
    </lineage>
</organism>
<dbReference type="GeneID" id="36543405"/>
<dbReference type="InterPro" id="IPR056120">
    <property type="entry name" value="DUF7703"/>
</dbReference>
<comment type="caution">
    <text evidence="4">The sequence shown here is derived from an EMBL/GenBank/DDBJ whole genome shotgun (WGS) entry which is preliminary data.</text>
</comment>
<keyword evidence="5" id="KW-1185">Reference proteome</keyword>
<reference evidence="4" key="1">
    <citation type="submission" date="2016-12" db="EMBL/GenBank/DDBJ databases">
        <title>The genomes of Aspergillus section Nigri reveals drivers in fungal speciation.</title>
        <authorList>
            <consortium name="DOE Joint Genome Institute"/>
            <person name="Vesth T.C."/>
            <person name="Nybo J."/>
            <person name="Theobald S."/>
            <person name="Brandl J."/>
            <person name="Frisvad J.C."/>
            <person name="Nielsen K.F."/>
            <person name="Lyhne E.K."/>
            <person name="Kogle M.E."/>
            <person name="Kuo A."/>
            <person name="Riley R."/>
            <person name="Clum A."/>
            <person name="Nolan M."/>
            <person name="Lipzen A."/>
            <person name="Salamov A."/>
            <person name="Henrissat B."/>
            <person name="Wiebenga A."/>
            <person name="De vries R.P."/>
            <person name="Grigoriev I.V."/>
            <person name="Mortensen U.H."/>
            <person name="Andersen M.R."/>
            <person name="Baker S.E."/>
        </authorList>
    </citation>
    <scope>NUCLEOTIDE SEQUENCE</scope>
    <source>
        <strain evidence="4">IBT 28561</strain>
    </source>
</reference>
<evidence type="ECO:0000256" key="2">
    <source>
        <dbReference type="SAM" id="Phobius"/>
    </source>
</evidence>
<evidence type="ECO:0000256" key="1">
    <source>
        <dbReference type="SAM" id="MobiDB-lite"/>
    </source>
</evidence>
<name>A0A2I1D799_ASPC2</name>
<dbReference type="RefSeq" id="XP_024694345.1">
    <property type="nucleotide sequence ID" value="XM_024835881.1"/>
</dbReference>
<feature type="transmembrane region" description="Helical" evidence="2">
    <location>
        <begin position="15"/>
        <end position="39"/>
    </location>
</feature>
<accession>A0A2I1D799</accession>